<keyword evidence="2" id="KW-0812">Transmembrane</keyword>
<feature type="region of interest" description="Disordered" evidence="1">
    <location>
        <begin position="59"/>
        <end position="78"/>
    </location>
</feature>
<organism evidence="3 4">
    <name type="scientific">Xanthomarina spongicola</name>
    <dbReference type="NCBI Taxonomy" id="570520"/>
    <lineage>
        <taxon>Bacteria</taxon>
        <taxon>Pseudomonadati</taxon>
        <taxon>Bacteroidota</taxon>
        <taxon>Flavobacteriia</taxon>
        <taxon>Flavobacteriales</taxon>
        <taxon>Flavobacteriaceae</taxon>
        <taxon>Xanthomarina</taxon>
    </lineage>
</organism>
<dbReference type="RefSeq" id="WP_109682807.1">
    <property type="nucleotide sequence ID" value="NZ_QGGP01000006.1"/>
</dbReference>
<dbReference type="Proteomes" id="UP000245430">
    <property type="component" value="Unassembled WGS sequence"/>
</dbReference>
<comment type="caution">
    <text evidence="3">The sequence shown here is derived from an EMBL/GenBank/DDBJ whole genome shotgun (WGS) entry which is preliminary data.</text>
</comment>
<feature type="compositionally biased region" description="Polar residues" evidence="1">
    <location>
        <begin position="68"/>
        <end position="78"/>
    </location>
</feature>
<reference evidence="3 4" key="1">
    <citation type="submission" date="2018-05" db="EMBL/GenBank/DDBJ databases">
        <title>Genomic Encyclopedia of Archaeal and Bacterial Type Strains, Phase II (KMG-II): from individual species to whole genera.</title>
        <authorList>
            <person name="Goeker M."/>
        </authorList>
    </citation>
    <scope>NUCLEOTIDE SEQUENCE [LARGE SCALE GENOMIC DNA]</scope>
    <source>
        <strain evidence="3 4">DSM 22637</strain>
    </source>
</reference>
<keyword evidence="2" id="KW-1133">Transmembrane helix</keyword>
<gene>
    <name evidence="3" type="ORF">LX78_02318</name>
</gene>
<evidence type="ECO:0000256" key="1">
    <source>
        <dbReference type="SAM" id="MobiDB-lite"/>
    </source>
</evidence>
<dbReference type="OrthoDB" id="1454749at2"/>
<protein>
    <submittedName>
        <fullName evidence="3">Uncharacterized protein</fullName>
    </submittedName>
</protein>
<dbReference type="AlphaFoldDB" id="A0A316DL28"/>
<feature type="transmembrane region" description="Helical" evidence="2">
    <location>
        <begin position="7"/>
        <end position="24"/>
    </location>
</feature>
<sequence length="78" mass="8578">MFTDKQSLILCAIVVFGFSISGILGILDNYVIIAVLALLFVLIVVNLVMQKPIEEKDAVTNEFEDSKSSPNVFSNDNI</sequence>
<proteinExistence type="predicted"/>
<evidence type="ECO:0000313" key="4">
    <source>
        <dbReference type="Proteomes" id="UP000245430"/>
    </source>
</evidence>
<keyword evidence="2" id="KW-0472">Membrane</keyword>
<accession>A0A316DL28</accession>
<feature type="transmembrane region" description="Helical" evidence="2">
    <location>
        <begin position="30"/>
        <end position="49"/>
    </location>
</feature>
<evidence type="ECO:0000313" key="3">
    <source>
        <dbReference type="EMBL" id="PWK17919.1"/>
    </source>
</evidence>
<dbReference type="EMBL" id="QGGP01000006">
    <property type="protein sequence ID" value="PWK17919.1"/>
    <property type="molecule type" value="Genomic_DNA"/>
</dbReference>
<name>A0A316DL28_9FLAO</name>
<evidence type="ECO:0000256" key="2">
    <source>
        <dbReference type="SAM" id="Phobius"/>
    </source>
</evidence>
<keyword evidence="4" id="KW-1185">Reference proteome</keyword>